<comment type="caution">
    <text evidence="2">The sequence shown here is derived from an EMBL/GenBank/DDBJ whole genome shotgun (WGS) entry which is preliminary data.</text>
</comment>
<dbReference type="AlphaFoldDB" id="A0A9P5F426"/>
<organism evidence="2 3">
    <name type="scientific">Colletotrichum siamense</name>
    <name type="common">Anthracnose fungus</name>
    <dbReference type="NCBI Taxonomy" id="690259"/>
    <lineage>
        <taxon>Eukaryota</taxon>
        <taxon>Fungi</taxon>
        <taxon>Dikarya</taxon>
        <taxon>Ascomycota</taxon>
        <taxon>Pezizomycotina</taxon>
        <taxon>Sordariomycetes</taxon>
        <taxon>Hypocreomycetidae</taxon>
        <taxon>Glomerellales</taxon>
        <taxon>Glomerellaceae</taxon>
        <taxon>Colletotrichum</taxon>
        <taxon>Colletotrichum gloeosporioides species complex</taxon>
    </lineage>
</organism>
<protein>
    <recommendedName>
        <fullName evidence="1">BTB domain-containing protein</fullName>
    </recommendedName>
</protein>
<dbReference type="Proteomes" id="UP000711996">
    <property type="component" value="Unassembled WGS sequence"/>
</dbReference>
<dbReference type="Pfam" id="PF00651">
    <property type="entry name" value="BTB"/>
    <property type="match status" value="1"/>
</dbReference>
<evidence type="ECO:0000313" key="2">
    <source>
        <dbReference type="EMBL" id="KAF4865945.1"/>
    </source>
</evidence>
<name>A0A9P5F426_COLSI</name>
<feature type="domain" description="BTB" evidence="1">
    <location>
        <begin position="38"/>
        <end position="94"/>
    </location>
</feature>
<sequence length="262" mass="29735">MEVNRNGNSNNDDKPVSLGMAAVDLSWLFCSAEEQLLVTIKCGKDGDEKTFTVLKPILTKHSKFFENCLRNPCKESISSTIELPEVRPNRMMLYLTLANRQALMKGDSANKSIVELDDFATPTHLGHHVAFYQLCDFLQNDGLAKGAWDMIFRYTKCKDRLQDERNAPRVFRAYAAAFDLLEPGHAGQAKLRRLLVKSFCRLITSSLYFKHCSLLSNHPAFLMEVSKQHALNAIWNDPSSRSTAENIKTQRMLVDDESETEQ</sequence>
<proteinExistence type="predicted"/>
<keyword evidence="3" id="KW-1185">Reference proteome</keyword>
<dbReference type="InterPro" id="IPR011333">
    <property type="entry name" value="SKP1/BTB/POZ_sf"/>
</dbReference>
<dbReference type="EMBL" id="QPMT01000002">
    <property type="protein sequence ID" value="KAF4865945.1"/>
    <property type="molecule type" value="Genomic_DNA"/>
</dbReference>
<dbReference type="SUPFAM" id="SSF54695">
    <property type="entry name" value="POZ domain"/>
    <property type="match status" value="1"/>
</dbReference>
<evidence type="ECO:0000259" key="1">
    <source>
        <dbReference type="Pfam" id="PF00651"/>
    </source>
</evidence>
<gene>
    <name evidence="2" type="ORF">CGCSCA2_v001182</name>
</gene>
<accession>A0A9P5F426</accession>
<dbReference type="OrthoDB" id="2100128at2759"/>
<evidence type="ECO:0000313" key="3">
    <source>
        <dbReference type="Proteomes" id="UP000711996"/>
    </source>
</evidence>
<dbReference type="InterPro" id="IPR000210">
    <property type="entry name" value="BTB/POZ_dom"/>
</dbReference>
<dbReference type="Gene3D" id="3.30.710.10">
    <property type="entry name" value="Potassium Channel Kv1.1, Chain A"/>
    <property type="match status" value="1"/>
</dbReference>
<reference evidence="2" key="1">
    <citation type="submission" date="2019-06" db="EMBL/GenBank/DDBJ databases">
        <authorList>
            <person name="Gan P."/>
            <person name="Shirasu K."/>
        </authorList>
    </citation>
    <scope>NUCLEOTIDE SEQUENCE [LARGE SCALE GENOMIC DNA]</scope>
    <source>
        <strain evidence="2">CAD2</strain>
    </source>
</reference>
<dbReference type="CDD" id="cd18186">
    <property type="entry name" value="BTB_POZ_ZBTB_KLHL-like"/>
    <property type="match status" value="1"/>
</dbReference>